<keyword evidence="4" id="KW-1185">Reference proteome</keyword>
<dbReference type="AlphaFoldDB" id="A0A5C6BDZ8"/>
<dbReference type="Proteomes" id="UP000319908">
    <property type="component" value="Unassembled WGS sequence"/>
</dbReference>
<feature type="chain" id="PRO_5022964042" evidence="2">
    <location>
        <begin position="23"/>
        <end position="674"/>
    </location>
</feature>
<sequence>MLRISNLILSSAIKFLLTSTVAAQVTTVPIEVQSVDASERKISVRYNGKISTLALSGDAAIIVEGKASVLTTVIPGDIGTVEFDKKIAAVTRLDVKRSEMAPAESLNAGWEEVDQRLIFLMVRLVDVEANLDAIDKEIGTSKSRAGVAKGQAGRAQSGNDRMDQRGGGPVRWDKFYGTTAEKFFYHPTENHTYHTQTVLSHQSPAQSNQGEGGVPSYQGLPVHQRPPQFDYMYRANQNAQRRAQAEAASFKGNAVALAGRRHELELEQSKLWCEIAFRAVARNDLDRKALYRFAPSGSGKEDLLAATNFVVTALSVVENGQKDQSKTFRQIKTLISDARYELGDRWLKLGIKSRDESTDEWRFVALARKLEDVSANLGDSYTVSVERENAGDWERRDLYRGLLQKALLQYAETVLALDEMASAMAESRGFEPNMELPLVIVRAEPRGAASAMPASMDDTAIKAIHMTNENSFDGWVDAIENIDVNADSMFGNWVKQGKSLTVAAPNWTKTEHKRRTRILLPVIVDGDYNLEVEFTRHVGADSVNIIFPVGHKHCMLLFSAYSGKYSGVNRLDGHDVNESPLTHEPGTLVNGRRYRTTVSVRLKEDNAEIEIFVQGQLFLRWSGRQSAIDLEQPWSFPDKRHPALGANGATVTFHQVRFQALTDDASWVRSKASK</sequence>
<comment type="caution">
    <text evidence="3">The sequence shown here is derived from an EMBL/GenBank/DDBJ whole genome shotgun (WGS) entry which is preliminary data.</text>
</comment>
<reference evidence="3 4" key="1">
    <citation type="journal article" date="2020" name="Antonie Van Leeuwenhoek">
        <title>Rhodopirellula heiligendammensis sp. nov., Rhodopirellula pilleata sp. nov., and Rhodopirellula solitaria sp. nov. isolated from natural or artificial marine surfaces in Northern Germany and California, USA, and emended description of the genus Rhodopirellula.</title>
        <authorList>
            <person name="Kallscheuer N."/>
            <person name="Wiegand S."/>
            <person name="Jogler M."/>
            <person name="Boedeker C."/>
            <person name="Peeters S.H."/>
            <person name="Rast P."/>
            <person name="Heuer A."/>
            <person name="Jetten M.S.M."/>
            <person name="Rohde M."/>
            <person name="Jogler C."/>
        </authorList>
    </citation>
    <scope>NUCLEOTIDE SEQUENCE [LARGE SCALE GENOMIC DNA]</scope>
    <source>
        <strain evidence="3 4">Poly21</strain>
    </source>
</reference>
<evidence type="ECO:0000313" key="3">
    <source>
        <dbReference type="EMBL" id="TWU09962.1"/>
    </source>
</evidence>
<name>A0A5C6BDZ8_9BACT</name>
<dbReference type="RefSeq" id="WP_146409752.1">
    <property type="nucleotide sequence ID" value="NZ_SJPU01000005.1"/>
</dbReference>
<gene>
    <name evidence="3" type="ORF">Poly21_52910</name>
</gene>
<protein>
    <submittedName>
        <fullName evidence="3">Uncharacterized protein</fullName>
    </submittedName>
</protein>
<evidence type="ECO:0000313" key="4">
    <source>
        <dbReference type="Proteomes" id="UP000319908"/>
    </source>
</evidence>
<feature type="region of interest" description="Disordered" evidence="1">
    <location>
        <begin position="143"/>
        <end position="170"/>
    </location>
</feature>
<organism evidence="3 4">
    <name type="scientific">Allorhodopirellula heiligendammensis</name>
    <dbReference type="NCBI Taxonomy" id="2714739"/>
    <lineage>
        <taxon>Bacteria</taxon>
        <taxon>Pseudomonadati</taxon>
        <taxon>Planctomycetota</taxon>
        <taxon>Planctomycetia</taxon>
        <taxon>Pirellulales</taxon>
        <taxon>Pirellulaceae</taxon>
        <taxon>Allorhodopirellula</taxon>
    </lineage>
</organism>
<dbReference type="OrthoDB" id="258256at2"/>
<evidence type="ECO:0000256" key="2">
    <source>
        <dbReference type="SAM" id="SignalP"/>
    </source>
</evidence>
<feature type="signal peptide" evidence="2">
    <location>
        <begin position="1"/>
        <end position="22"/>
    </location>
</feature>
<evidence type="ECO:0000256" key="1">
    <source>
        <dbReference type="SAM" id="MobiDB-lite"/>
    </source>
</evidence>
<keyword evidence="2" id="KW-0732">Signal</keyword>
<dbReference type="EMBL" id="SJPU01000005">
    <property type="protein sequence ID" value="TWU09962.1"/>
    <property type="molecule type" value="Genomic_DNA"/>
</dbReference>
<proteinExistence type="predicted"/>
<accession>A0A5C6BDZ8</accession>